<dbReference type="PANTHER" id="PTHR10625:SF19">
    <property type="entry name" value="HISTONE DEACETYLASE 12"/>
    <property type="match status" value="1"/>
</dbReference>
<dbReference type="SUPFAM" id="SSF52768">
    <property type="entry name" value="Arginase/deacetylase"/>
    <property type="match status" value="1"/>
</dbReference>
<name>A0A4Q7MQC8_9BACT</name>
<dbReference type="InterPro" id="IPR044150">
    <property type="entry name" value="HDAC_classIV"/>
</dbReference>
<evidence type="ECO:0000256" key="2">
    <source>
        <dbReference type="ARBA" id="ARBA00022801"/>
    </source>
</evidence>
<dbReference type="InterPro" id="IPR037138">
    <property type="entry name" value="His_deacetylse_dom_sf"/>
</dbReference>
<organism evidence="4 5">
    <name type="scientific">Pseudobacter ginsenosidimutans</name>
    <dbReference type="NCBI Taxonomy" id="661488"/>
    <lineage>
        <taxon>Bacteria</taxon>
        <taxon>Pseudomonadati</taxon>
        <taxon>Bacteroidota</taxon>
        <taxon>Chitinophagia</taxon>
        <taxon>Chitinophagales</taxon>
        <taxon>Chitinophagaceae</taxon>
        <taxon>Pseudobacter</taxon>
    </lineage>
</organism>
<dbReference type="Gene3D" id="3.40.800.20">
    <property type="entry name" value="Histone deacetylase domain"/>
    <property type="match status" value="1"/>
</dbReference>
<dbReference type="GO" id="GO:0016787">
    <property type="term" value="F:hydrolase activity"/>
    <property type="evidence" value="ECO:0007669"/>
    <property type="project" value="UniProtKB-KW"/>
</dbReference>
<evidence type="ECO:0000313" key="5">
    <source>
        <dbReference type="Proteomes" id="UP000293874"/>
    </source>
</evidence>
<dbReference type="InterPro" id="IPR023801">
    <property type="entry name" value="His_deacetylse_dom"/>
</dbReference>
<comment type="similarity">
    <text evidence="1">Belongs to the histone deacetylase family.</text>
</comment>
<dbReference type="PANTHER" id="PTHR10625">
    <property type="entry name" value="HISTONE DEACETYLASE HDAC1-RELATED"/>
    <property type="match status" value="1"/>
</dbReference>
<comment type="caution">
    <text evidence="4">The sequence shown here is derived from an EMBL/GenBank/DDBJ whole genome shotgun (WGS) entry which is preliminary data.</text>
</comment>
<dbReference type="GO" id="GO:0004407">
    <property type="term" value="F:histone deacetylase activity"/>
    <property type="evidence" value="ECO:0007669"/>
    <property type="project" value="InterPro"/>
</dbReference>
<gene>
    <name evidence="4" type="ORF">EV199_4846</name>
</gene>
<evidence type="ECO:0000313" key="4">
    <source>
        <dbReference type="EMBL" id="RZS69022.1"/>
    </source>
</evidence>
<evidence type="ECO:0000256" key="1">
    <source>
        <dbReference type="ARBA" id="ARBA00005947"/>
    </source>
</evidence>
<dbReference type="PRINTS" id="PR01270">
    <property type="entry name" value="HDASUPER"/>
</dbReference>
<dbReference type="CDD" id="cd09993">
    <property type="entry name" value="HDAC_classIV"/>
    <property type="match status" value="1"/>
</dbReference>
<proteinExistence type="inferred from homology"/>
<evidence type="ECO:0000259" key="3">
    <source>
        <dbReference type="Pfam" id="PF00850"/>
    </source>
</evidence>
<accession>A0A4Q7MQC8</accession>
<dbReference type="EMBL" id="SGXA01000003">
    <property type="protein sequence ID" value="RZS69022.1"/>
    <property type="molecule type" value="Genomic_DNA"/>
</dbReference>
<dbReference type="GO" id="GO:0040029">
    <property type="term" value="P:epigenetic regulation of gene expression"/>
    <property type="evidence" value="ECO:0007669"/>
    <property type="project" value="TreeGrafter"/>
</dbReference>
<dbReference type="InterPro" id="IPR023696">
    <property type="entry name" value="Ureohydrolase_dom_sf"/>
</dbReference>
<sequence length="309" mass="34641">MIRMVAPTLHIAFDPIYAHPLPEGHRFPMLKYELIPEQLMYEGTISSSNLFRPSPCADSIVLHTHEADYLQRLHLQTLSAKEQRHIGFQQSPELTLRELVITQGTIDCCHYALQHGVSLNVAGGTHHAFADRGEGFCLLNDFAVAANYLLHEQLAKQILIVDLDVHQGNGTASIFQNEPRVFTFSMHGAHNYPFHKEQSDLDIGLKDGTNDALYLELLQSNLNTLLHQVKPDFVFFLSGVDILETDKFGKLKVTMQGCKRRDEIVFTALKQQGVPCTVAMGGGYSPDVRTIVEAHCNTFRLAKDIYGLN</sequence>
<keyword evidence="2" id="KW-0378">Hydrolase</keyword>
<dbReference type="InterPro" id="IPR000286">
    <property type="entry name" value="HDACs"/>
</dbReference>
<reference evidence="4 5" key="1">
    <citation type="submission" date="2019-02" db="EMBL/GenBank/DDBJ databases">
        <title>Genomic Encyclopedia of Type Strains, Phase IV (KMG-IV): sequencing the most valuable type-strain genomes for metagenomic binning, comparative biology and taxonomic classification.</title>
        <authorList>
            <person name="Goeker M."/>
        </authorList>
    </citation>
    <scope>NUCLEOTIDE SEQUENCE [LARGE SCALE GENOMIC DNA]</scope>
    <source>
        <strain evidence="4 5">DSM 18116</strain>
    </source>
</reference>
<dbReference type="Pfam" id="PF00850">
    <property type="entry name" value="Hist_deacetyl"/>
    <property type="match status" value="1"/>
</dbReference>
<feature type="domain" description="Histone deacetylase" evidence="3">
    <location>
        <begin position="29"/>
        <end position="296"/>
    </location>
</feature>
<dbReference type="AlphaFoldDB" id="A0A4Q7MQC8"/>
<keyword evidence="5" id="KW-1185">Reference proteome</keyword>
<protein>
    <submittedName>
        <fullName evidence="4">Acetoin utilization deacetylase AcuC-like enzyme</fullName>
    </submittedName>
</protein>
<dbReference type="Proteomes" id="UP000293874">
    <property type="component" value="Unassembled WGS sequence"/>
</dbReference>